<accession>A0A1Z5REI0</accession>
<sequence>MQMHKHSRSSSSSRSEEKAKNRKRAGQKGTVAEARRGRRARTRAYLDGGARCSPPASPCQGHTSSSSTTPRAKAGTESRRPGTSRQPDRGHFCVRPLVCLPTDREVEEELGPRLTAAAWGWGRGSRAKRCRAPGSYCYWWLAGWAKLAMAGWRC</sequence>
<reference evidence="3" key="2">
    <citation type="journal article" date="2018" name="Plant J.">
        <title>The Sorghum bicolor reference genome: improved assembly, gene annotations, a transcriptome atlas, and signatures of genome organization.</title>
        <authorList>
            <person name="McCormick R.F."/>
            <person name="Truong S.K."/>
            <person name="Sreedasyam A."/>
            <person name="Jenkins J."/>
            <person name="Shu S."/>
            <person name="Sims D."/>
            <person name="Kennedy M."/>
            <person name="Amirebrahimi M."/>
            <person name="Weers B.D."/>
            <person name="McKinley B."/>
            <person name="Mattison A."/>
            <person name="Morishige D.T."/>
            <person name="Grimwood J."/>
            <person name="Schmutz J."/>
            <person name="Mullet J.E."/>
        </authorList>
    </citation>
    <scope>NUCLEOTIDE SEQUENCE [LARGE SCALE GENOMIC DNA]</scope>
    <source>
        <strain evidence="3">cv. BTx623</strain>
    </source>
</reference>
<dbReference type="EMBL" id="CM000765">
    <property type="protein sequence ID" value="OQU82150.1"/>
    <property type="molecule type" value="Genomic_DNA"/>
</dbReference>
<evidence type="ECO:0000256" key="1">
    <source>
        <dbReference type="SAM" id="MobiDB-lite"/>
    </source>
</evidence>
<evidence type="ECO:0000313" key="2">
    <source>
        <dbReference type="EMBL" id="OQU82150.1"/>
    </source>
</evidence>
<dbReference type="InParanoid" id="A0A1Z5REI0"/>
<dbReference type="Gramene" id="OQU82150">
    <property type="protein sequence ID" value="OQU82150"/>
    <property type="gene ID" value="SORBI_3006G181150"/>
</dbReference>
<name>A0A1Z5REI0_SORBI</name>
<keyword evidence="3" id="KW-1185">Reference proteome</keyword>
<proteinExistence type="predicted"/>
<feature type="region of interest" description="Disordered" evidence="1">
    <location>
        <begin position="1"/>
        <end position="90"/>
    </location>
</feature>
<organism evidence="2 3">
    <name type="scientific">Sorghum bicolor</name>
    <name type="common">Sorghum</name>
    <name type="synonym">Sorghum vulgare</name>
    <dbReference type="NCBI Taxonomy" id="4558"/>
    <lineage>
        <taxon>Eukaryota</taxon>
        <taxon>Viridiplantae</taxon>
        <taxon>Streptophyta</taxon>
        <taxon>Embryophyta</taxon>
        <taxon>Tracheophyta</taxon>
        <taxon>Spermatophyta</taxon>
        <taxon>Magnoliopsida</taxon>
        <taxon>Liliopsida</taxon>
        <taxon>Poales</taxon>
        <taxon>Poaceae</taxon>
        <taxon>PACMAD clade</taxon>
        <taxon>Panicoideae</taxon>
        <taxon>Andropogonodae</taxon>
        <taxon>Andropogoneae</taxon>
        <taxon>Sorghinae</taxon>
        <taxon>Sorghum</taxon>
    </lineage>
</organism>
<reference evidence="2 3" key="1">
    <citation type="journal article" date="2009" name="Nature">
        <title>The Sorghum bicolor genome and the diversification of grasses.</title>
        <authorList>
            <person name="Paterson A.H."/>
            <person name="Bowers J.E."/>
            <person name="Bruggmann R."/>
            <person name="Dubchak I."/>
            <person name="Grimwood J."/>
            <person name="Gundlach H."/>
            <person name="Haberer G."/>
            <person name="Hellsten U."/>
            <person name="Mitros T."/>
            <person name="Poliakov A."/>
            <person name="Schmutz J."/>
            <person name="Spannagl M."/>
            <person name="Tang H."/>
            <person name="Wang X."/>
            <person name="Wicker T."/>
            <person name="Bharti A.K."/>
            <person name="Chapman J."/>
            <person name="Feltus F.A."/>
            <person name="Gowik U."/>
            <person name="Grigoriev I.V."/>
            <person name="Lyons E."/>
            <person name="Maher C.A."/>
            <person name="Martis M."/>
            <person name="Narechania A."/>
            <person name="Otillar R.P."/>
            <person name="Penning B.W."/>
            <person name="Salamov A.A."/>
            <person name="Wang Y."/>
            <person name="Zhang L."/>
            <person name="Carpita N.C."/>
            <person name="Freeling M."/>
            <person name="Gingle A.R."/>
            <person name="Hash C.T."/>
            <person name="Keller B."/>
            <person name="Klein P."/>
            <person name="Kresovich S."/>
            <person name="McCann M.C."/>
            <person name="Ming R."/>
            <person name="Peterson D.G."/>
            <person name="Mehboob-ur-Rahman"/>
            <person name="Ware D."/>
            <person name="Westhoff P."/>
            <person name="Mayer K.F."/>
            <person name="Messing J."/>
            <person name="Rokhsar D.S."/>
        </authorList>
    </citation>
    <scope>NUCLEOTIDE SEQUENCE [LARGE SCALE GENOMIC DNA]</scope>
    <source>
        <strain evidence="3">cv. BTx623</strain>
    </source>
</reference>
<protein>
    <submittedName>
        <fullName evidence="2">Uncharacterized protein</fullName>
    </submittedName>
</protein>
<gene>
    <name evidence="2" type="ORF">SORBI_3006G181150</name>
</gene>
<dbReference type="Proteomes" id="UP000000768">
    <property type="component" value="Chromosome 6"/>
</dbReference>
<feature type="compositionally biased region" description="Basic and acidic residues" evidence="1">
    <location>
        <begin position="74"/>
        <end position="90"/>
    </location>
</feature>
<evidence type="ECO:0000313" key="3">
    <source>
        <dbReference type="Proteomes" id="UP000000768"/>
    </source>
</evidence>
<feature type="compositionally biased region" description="Polar residues" evidence="1">
    <location>
        <begin position="60"/>
        <end position="70"/>
    </location>
</feature>
<dbReference type="AlphaFoldDB" id="A0A1Z5REI0"/>